<evidence type="ECO:0000313" key="2">
    <source>
        <dbReference type="Proteomes" id="UP000029003"/>
    </source>
</evidence>
<protein>
    <submittedName>
        <fullName evidence="1">Uncharacterized protein</fullName>
    </submittedName>
</protein>
<dbReference type="Proteomes" id="UP000029003">
    <property type="component" value="Unassembled WGS sequence"/>
</dbReference>
<reference evidence="1 2" key="1">
    <citation type="submission" date="2014-03" db="EMBL/GenBank/DDBJ databases">
        <title>Genomics of Bifidobacteria.</title>
        <authorList>
            <person name="Ventura M."/>
            <person name="Milani C."/>
            <person name="Lugli G.A."/>
        </authorList>
    </citation>
    <scope>NUCLEOTIDE SEQUENCE [LARGE SCALE GENOMIC DNA]</scope>
    <source>
        <strain evidence="1 2">LMG 21395</strain>
    </source>
</reference>
<comment type="caution">
    <text evidence="1">The sequence shown here is derived from an EMBL/GenBank/DDBJ whole genome shotgun (WGS) entry which is preliminary data.</text>
</comment>
<organism evidence="1 2">
    <name type="scientific">Bifidobacterium thermacidophilum subsp. thermacidophilum</name>
    <dbReference type="NCBI Taxonomy" id="79262"/>
    <lineage>
        <taxon>Bacteria</taxon>
        <taxon>Bacillati</taxon>
        <taxon>Actinomycetota</taxon>
        <taxon>Actinomycetes</taxon>
        <taxon>Bifidobacteriales</taxon>
        <taxon>Bifidobacteriaceae</taxon>
        <taxon>Bifidobacterium</taxon>
    </lineage>
</organism>
<accession>A0A087E244</accession>
<evidence type="ECO:0000313" key="1">
    <source>
        <dbReference type="EMBL" id="KFJ01845.1"/>
    </source>
</evidence>
<dbReference type="EMBL" id="JGZT01000007">
    <property type="protein sequence ID" value="KFJ01845.1"/>
    <property type="molecule type" value="Genomic_DNA"/>
</dbReference>
<gene>
    <name evidence="1" type="ORF">THER5_1895</name>
</gene>
<dbReference type="AlphaFoldDB" id="A0A087E244"/>
<sequence length="50" mass="5607">MPCHAVTRRARAVTRRVIPQHDTPGPFPVPRLSQCPDLFPQIGYAERVPA</sequence>
<name>A0A087E244_9BIFI</name>
<proteinExistence type="predicted"/>